<sequence length="86" mass="9826">MAVKRVTTCSGPAWQRIDPALYGCRKPRRHAQLLLADLELTDTEVALYDTQRLVLTTWYQCSRLSVELTILVELVSSVNYCGFKLH</sequence>
<dbReference type="AlphaFoldDB" id="A0ABD0JZZ5"/>
<dbReference type="EMBL" id="JACVVK020000284">
    <property type="protein sequence ID" value="KAK7480315.1"/>
    <property type="molecule type" value="Genomic_DNA"/>
</dbReference>
<proteinExistence type="predicted"/>
<gene>
    <name evidence="1" type="ORF">BaRGS_00028483</name>
</gene>
<evidence type="ECO:0000313" key="1">
    <source>
        <dbReference type="EMBL" id="KAK7480315.1"/>
    </source>
</evidence>
<comment type="caution">
    <text evidence="1">The sequence shown here is derived from an EMBL/GenBank/DDBJ whole genome shotgun (WGS) entry which is preliminary data.</text>
</comment>
<keyword evidence="2" id="KW-1185">Reference proteome</keyword>
<name>A0ABD0JZZ5_9CAEN</name>
<accession>A0ABD0JZZ5</accession>
<organism evidence="1 2">
    <name type="scientific">Batillaria attramentaria</name>
    <dbReference type="NCBI Taxonomy" id="370345"/>
    <lineage>
        <taxon>Eukaryota</taxon>
        <taxon>Metazoa</taxon>
        <taxon>Spiralia</taxon>
        <taxon>Lophotrochozoa</taxon>
        <taxon>Mollusca</taxon>
        <taxon>Gastropoda</taxon>
        <taxon>Caenogastropoda</taxon>
        <taxon>Sorbeoconcha</taxon>
        <taxon>Cerithioidea</taxon>
        <taxon>Batillariidae</taxon>
        <taxon>Batillaria</taxon>
    </lineage>
</organism>
<evidence type="ECO:0000313" key="2">
    <source>
        <dbReference type="Proteomes" id="UP001519460"/>
    </source>
</evidence>
<dbReference type="Proteomes" id="UP001519460">
    <property type="component" value="Unassembled WGS sequence"/>
</dbReference>
<protein>
    <submittedName>
        <fullName evidence="1">Uncharacterized protein</fullName>
    </submittedName>
</protein>
<reference evidence="1 2" key="1">
    <citation type="journal article" date="2023" name="Sci. Data">
        <title>Genome assembly of the Korean intertidal mud-creeper Batillaria attramentaria.</title>
        <authorList>
            <person name="Patra A.K."/>
            <person name="Ho P.T."/>
            <person name="Jun S."/>
            <person name="Lee S.J."/>
            <person name="Kim Y."/>
            <person name="Won Y.J."/>
        </authorList>
    </citation>
    <scope>NUCLEOTIDE SEQUENCE [LARGE SCALE GENOMIC DNA]</scope>
    <source>
        <strain evidence="1">Wonlab-2016</strain>
    </source>
</reference>